<dbReference type="Proteomes" id="UP000219369">
    <property type="component" value="Unassembled WGS sequence"/>
</dbReference>
<protein>
    <submittedName>
        <fullName evidence="2">Uncharacterized protein</fullName>
    </submittedName>
</protein>
<dbReference type="AlphaFoldDB" id="A0A2H3T4C5"/>
<dbReference type="EMBL" id="FMJY01000001">
    <property type="protein sequence ID" value="SCO76583.1"/>
    <property type="molecule type" value="Genomic_DNA"/>
</dbReference>
<gene>
    <name evidence="2" type="ORF">FRV6_00795</name>
</gene>
<reference evidence="3" key="1">
    <citation type="submission" date="2016-09" db="EMBL/GenBank/DDBJ databases">
        <authorList>
            <person name="Guldener U."/>
        </authorList>
    </citation>
    <scope>NUCLEOTIDE SEQUENCE [LARGE SCALE GENOMIC DNA]</scope>
    <source>
        <strain evidence="3">V64-1</strain>
    </source>
</reference>
<dbReference type="OrthoDB" id="5350472at2759"/>
<organism evidence="2 3">
    <name type="scientific">Fusarium oxysporum</name>
    <name type="common">Fusarium vascular wilt</name>
    <dbReference type="NCBI Taxonomy" id="5507"/>
    <lineage>
        <taxon>Eukaryota</taxon>
        <taxon>Fungi</taxon>
        <taxon>Dikarya</taxon>
        <taxon>Ascomycota</taxon>
        <taxon>Pezizomycotina</taxon>
        <taxon>Sordariomycetes</taxon>
        <taxon>Hypocreomycetidae</taxon>
        <taxon>Hypocreales</taxon>
        <taxon>Nectriaceae</taxon>
        <taxon>Fusarium</taxon>
        <taxon>Fusarium oxysporum species complex</taxon>
    </lineage>
</organism>
<evidence type="ECO:0000313" key="3">
    <source>
        <dbReference type="Proteomes" id="UP000219369"/>
    </source>
</evidence>
<name>A0A2H3T4C5_FUSOX</name>
<proteinExistence type="predicted"/>
<evidence type="ECO:0000313" key="2">
    <source>
        <dbReference type="EMBL" id="SCO76583.1"/>
    </source>
</evidence>
<evidence type="ECO:0000256" key="1">
    <source>
        <dbReference type="SAM" id="MobiDB-lite"/>
    </source>
</evidence>
<sequence>MARPVNFVDKELVKLHTYDLETIYLFLRDVAQNPESFSIDNAVAKKDKLQTIYKLCPLDKNQFEVVKAHVEKENFEPRNGNKADTNFEPRQHIYRKPTGDTKREQDSIRDPDEDPDKPWSKFEVNLDAAWSHNYPLGTDNEMLPYWCHYDLLGLFLPLMGPTLPNSARFNFFLPLTAVYARCCFTIGGSRDINKLHDAQAMAFIGKTGHGPPPVIFQCTWGPGQKSKVDFSLDASMGGQNFAPKQLGDWKTRFQRSQFDLLMN</sequence>
<dbReference type="VEuPathDB" id="FungiDB:FOZG_13690"/>
<feature type="region of interest" description="Disordered" evidence="1">
    <location>
        <begin position="74"/>
        <end position="119"/>
    </location>
</feature>
<dbReference type="VEuPathDB" id="FungiDB:FOXG_12007"/>
<dbReference type="VEuPathDB" id="FungiDB:FOMG_18595"/>
<accession>A0A2H3T4C5</accession>